<dbReference type="EMBL" id="ML996687">
    <property type="protein sequence ID" value="KAF2404916.1"/>
    <property type="molecule type" value="Genomic_DNA"/>
</dbReference>
<gene>
    <name evidence="1" type="ORF">EJ06DRAFT_3861</name>
</gene>
<organism evidence="1 2">
    <name type="scientific">Trichodelitschia bisporula</name>
    <dbReference type="NCBI Taxonomy" id="703511"/>
    <lineage>
        <taxon>Eukaryota</taxon>
        <taxon>Fungi</taxon>
        <taxon>Dikarya</taxon>
        <taxon>Ascomycota</taxon>
        <taxon>Pezizomycotina</taxon>
        <taxon>Dothideomycetes</taxon>
        <taxon>Dothideomycetes incertae sedis</taxon>
        <taxon>Phaeotrichales</taxon>
        <taxon>Phaeotrichaceae</taxon>
        <taxon>Trichodelitschia</taxon>
    </lineage>
</organism>
<sequence>MLPPVPPTVLERNPRFKALYQDLSTSRLNPDASTRLIKQQRAQADIEKTLQTARTHLARTQLLTHALAAISSHPSLAPELVATTRVAAAQLAGELSRDEGELLADDLEYFVASTPTLSPLLTTHLTISAQHLSMLLSAPAEAAPITSISSLATSLSESLTTQTATIASTHLRITELSAAIQSAQRELLESAVRVLEQTVHGAVARGTKAKAEHLGVVARGLELKLQILAQTDPVTNDAAFRGALRTYAAHLDES</sequence>
<proteinExistence type="predicted"/>
<name>A0A6G1I9X6_9PEZI</name>
<evidence type="ECO:0000313" key="1">
    <source>
        <dbReference type="EMBL" id="KAF2404916.1"/>
    </source>
</evidence>
<evidence type="ECO:0000313" key="2">
    <source>
        <dbReference type="Proteomes" id="UP000799640"/>
    </source>
</evidence>
<keyword evidence="2" id="KW-1185">Reference proteome</keyword>
<reference evidence="1" key="1">
    <citation type="journal article" date="2020" name="Stud. Mycol.">
        <title>101 Dothideomycetes genomes: a test case for predicting lifestyles and emergence of pathogens.</title>
        <authorList>
            <person name="Haridas S."/>
            <person name="Albert R."/>
            <person name="Binder M."/>
            <person name="Bloem J."/>
            <person name="Labutti K."/>
            <person name="Salamov A."/>
            <person name="Andreopoulos B."/>
            <person name="Baker S."/>
            <person name="Barry K."/>
            <person name="Bills G."/>
            <person name="Bluhm B."/>
            <person name="Cannon C."/>
            <person name="Castanera R."/>
            <person name="Culley D."/>
            <person name="Daum C."/>
            <person name="Ezra D."/>
            <person name="Gonzalez J."/>
            <person name="Henrissat B."/>
            <person name="Kuo A."/>
            <person name="Liang C."/>
            <person name="Lipzen A."/>
            <person name="Lutzoni F."/>
            <person name="Magnuson J."/>
            <person name="Mondo S."/>
            <person name="Nolan M."/>
            <person name="Ohm R."/>
            <person name="Pangilinan J."/>
            <person name="Park H.-J."/>
            <person name="Ramirez L."/>
            <person name="Alfaro M."/>
            <person name="Sun H."/>
            <person name="Tritt A."/>
            <person name="Yoshinaga Y."/>
            <person name="Zwiers L.-H."/>
            <person name="Turgeon B."/>
            <person name="Goodwin S."/>
            <person name="Spatafora J."/>
            <person name="Crous P."/>
            <person name="Grigoriev I."/>
        </authorList>
    </citation>
    <scope>NUCLEOTIDE SEQUENCE</scope>
    <source>
        <strain evidence="1">CBS 262.69</strain>
    </source>
</reference>
<accession>A0A6G1I9X6</accession>
<dbReference type="AlphaFoldDB" id="A0A6G1I9X6"/>
<dbReference type="OrthoDB" id="66964at2759"/>
<protein>
    <submittedName>
        <fullName evidence="1">Uncharacterized protein</fullName>
    </submittedName>
</protein>
<dbReference type="Proteomes" id="UP000799640">
    <property type="component" value="Unassembled WGS sequence"/>
</dbReference>